<dbReference type="PROSITE" id="PS00092">
    <property type="entry name" value="N6_MTASE"/>
    <property type="match status" value="1"/>
</dbReference>
<dbReference type="GO" id="GO:0003676">
    <property type="term" value="F:nucleic acid binding"/>
    <property type="evidence" value="ECO:0007669"/>
    <property type="project" value="InterPro"/>
</dbReference>
<dbReference type="OrthoDB" id="9777257at2"/>
<dbReference type="SUPFAM" id="SSF53335">
    <property type="entry name" value="S-adenosyl-L-methionine-dependent methyltransferases"/>
    <property type="match status" value="1"/>
</dbReference>
<dbReference type="RefSeq" id="WP_100609793.1">
    <property type="nucleotide sequence ID" value="NZ_CP024962.1"/>
</dbReference>
<keyword evidence="2" id="KW-0808">Transferase</keyword>
<reference evidence="2 3" key="1">
    <citation type="submission" date="2017-11" db="EMBL/GenBank/DDBJ databases">
        <title>Genome sequence of Entomoplasma freundtii BARC 318 (ATCC 51999).</title>
        <authorList>
            <person name="Lo W.-S."/>
            <person name="Gasparich G.E."/>
            <person name="Kuo C.-H."/>
        </authorList>
    </citation>
    <scope>NUCLEOTIDE SEQUENCE [LARGE SCALE GENOMIC DNA]</scope>
    <source>
        <strain evidence="2 3">BARC 318</strain>
    </source>
</reference>
<dbReference type="GO" id="GO:0008757">
    <property type="term" value="F:S-adenosylmethionine-dependent methyltransferase activity"/>
    <property type="evidence" value="ECO:0007669"/>
    <property type="project" value="UniProtKB-ARBA"/>
</dbReference>
<dbReference type="EMBL" id="CP024962">
    <property type="protein sequence ID" value="ATZ16718.1"/>
    <property type="molecule type" value="Genomic_DNA"/>
</dbReference>
<gene>
    <name evidence="2" type="ORF">EFREU_v1c06980</name>
</gene>
<evidence type="ECO:0000259" key="1">
    <source>
        <dbReference type="Pfam" id="PF05175"/>
    </source>
</evidence>
<dbReference type="KEGG" id="efr:EFREU_v1c06980"/>
<accession>A0A2K8NU73</accession>
<dbReference type="GO" id="GO:0008170">
    <property type="term" value="F:N-methyltransferase activity"/>
    <property type="evidence" value="ECO:0007669"/>
    <property type="project" value="UniProtKB-ARBA"/>
</dbReference>
<evidence type="ECO:0000313" key="3">
    <source>
        <dbReference type="Proteomes" id="UP000232222"/>
    </source>
</evidence>
<dbReference type="InterPro" id="IPR007848">
    <property type="entry name" value="Small_mtfrase_dom"/>
</dbReference>
<organism evidence="2 3">
    <name type="scientific">Entomoplasma freundtii</name>
    <dbReference type="NCBI Taxonomy" id="74700"/>
    <lineage>
        <taxon>Bacteria</taxon>
        <taxon>Bacillati</taxon>
        <taxon>Mycoplasmatota</taxon>
        <taxon>Mollicutes</taxon>
        <taxon>Entomoplasmatales</taxon>
        <taxon>Entomoplasmataceae</taxon>
        <taxon>Entomoplasma</taxon>
    </lineage>
</organism>
<dbReference type="CDD" id="cd02440">
    <property type="entry name" value="AdoMet_MTases"/>
    <property type="match status" value="1"/>
</dbReference>
<feature type="domain" description="Methyltransferase small" evidence="1">
    <location>
        <begin position="33"/>
        <end position="175"/>
    </location>
</feature>
<keyword evidence="3" id="KW-1185">Reference proteome</keyword>
<dbReference type="Proteomes" id="UP000232222">
    <property type="component" value="Chromosome"/>
</dbReference>
<name>A0A2K8NU73_9MOLU</name>
<dbReference type="Gene3D" id="3.40.50.150">
    <property type="entry name" value="Vaccinia Virus protein VP39"/>
    <property type="match status" value="1"/>
</dbReference>
<protein>
    <submittedName>
        <fullName evidence="2">Methyltransferase</fullName>
    </submittedName>
</protein>
<dbReference type="GO" id="GO:0032259">
    <property type="term" value="P:methylation"/>
    <property type="evidence" value="ECO:0007669"/>
    <property type="project" value="UniProtKB-KW"/>
</dbReference>
<dbReference type="InterPro" id="IPR029063">
    <property type="entry name" value="SAM-dependent_MTases_sf"/>
</dbReference>
<dbReference type="InterPro" id="IPR002052">
    <property type="entry name" value="DNA_methylase_N6_adenine_CS"/>
</dbReference>
<dbReference type="AlphaFoldDB" id="A0A2K8NU73"/>
<dbReference type="PANTHER" id="PTHR47739:SF1">
    <property type="entry name" value="TRNA1(VAL) (ADENINE(37)-N6)-METHYLTRANSFERASE"/>
    <property type="match status" value="1"/>
</dbReference>
<dbReference type="PANTHER" id="PTHR47739">
    <property type="entry name" value="TRNA1(VAL) (ADENINE(37)-N6)-METHYLTRANSFERASE"/>
    <property type="match status" value="1"/>
</dbReference>
<keyword evidence="2" id="KW-0489">Methyltransferase</keyword>
<sequence length="239" mass="27391">MKILNTILNYSNRTLYQETEMFSFTLDSILVARFLNLNSRRKRIVDFGTNNAIIPLIISKYTEAEIVGLEIHPEAVALARENVELNHLEKQISIVETDIKDYAQVHNQEFDVVICNPPFFKMEGKPKLKEQPQKIQARHEVLITLEEIIASAAKVLKNGGVLTMVHRAERTSEILLLLERYRFTPKRMQFVYSKAGQKAKTLLIDAVLNGKEGNDILPPLIAHQDDESYTPELLAMFRD</sequence>
<dbReference type="InterPro" id="IPR050210">
    <property type="entry name" value="tRNA_Adenine-N(6)_MTase"/>
</dbReference>
<evidence type="ECO:0000313" key="2">
    <source>
        <dbReference type="EMBL" id="ATZ16718.1"/>
    </source>
</evidence>
<proteinExistence type="predicted"/>
<dbReference type="Pfam" id="PF05175">
    <property type="entry name" value="MTS"/>
    <property type="match status" value="1"/>
</dbReference>